<evidence type="ECO:0000256" key="1">
    <source>
        <dbReference type="SAM" id="MobiDB-lite"/>
    </source>
</evidence>
<evidence type="ECO:0000313" key="3">
    <source>
        <dbReference type="Proteomes" id="UP000198854"/>
    </source>
</evidence>
<name>A0A1G8FEN4_9VIBR</name>
<proteinExistence type="predicted"/>
<dbReference type="Proteomes" id="UP000198854">
    <property type="component" value="Unassembled WGS sequence"/>
</dbReference>
<organism evidence="2 3">
    <name type="scientific">Vibrio xiamenensis</name>
    <dbReference type="NCBI Taxonomy" id="861298"/>
    <lineage>
        <taxon>Bacteria</taxon>
        <taxon>Pseudomonadati</taxon>
        <taxon>Pseudomonadota</taxon>
        <taxon>Gammaproteobacteria</taxon>
        <taxon>Vibrionales</taxon>
        <taxon>Vibrionaceae</taxon>
        <taxon>Vibrio</taxon>
    </lineage>
</organism>
<protein>
    <submittedName>
        <fullName evidence="2">Uncharacterized protein</fullName>
    </submittedName>
</protein>
<evidence type="ECO:0000313" key="2">
    <source>
        <dbReference type="EMBL" id="SDH80469.1"/>
    </source>
</evidence>
<reference evidence="2 3" key="1">
    <citation type="submission" date="2016-10" db="EMBL/GenBank/DDBJ databases">
        <authorList>
            <person name="de Groot N.N."/>
        </authorList>
    </citation>
    <scope>NUCLEOTIDE SEQUENCE [LARGE SCALE GENOMIC DNA]</scope>
    <source>
        <strain evidence="2 3">CGMCC 1.10228</strain>
    </source>
</reference>
<dbReference type="RefSeq" id="WP_093278059.1">
    <property type="nucleotide sequence ID" value="NZ_FNDD01000030.1"/>
</dbReference>
<dbReference type="OrthoDB" id="5860409at2"/>
<sequence>MSSNLSKILKTKIQKSARHIQRDSNVNYSQALELAAQQAGFSSYHALQATKRNNNHQSDIVNPNLGTNGVNDAYTKAMGNRGKQLNPNQKHSFVFSVDPRATVSQITVKNGLRYQTATAELQDGYVQKIFVEGHGGRILSKEEVVARGFTEWDRQTWPVYPSRCTVHSLFIEFLSDTPWEYEAAVDLIRSCFFPSTDEYSISSFFCSDIIWLNGKIRLNWNYDFERYELPDYHPAIDGY</sequence>
<accession>A0A1G8FEN4</accession>
<feature type="compositionally biased region" description="Polar residues" evidence="1">
    <location>
        <begin position="54"/>
        <end position="70"/>
    </location>
</feature>
<dbReference type="EMBL" id="FNDD01000030">
    <property type="protein sequence ID" value="SDH80469.1"/>
    <property type="molecule type" value="Genomic_DNA"/>
</dbReference>
<dbReference type="AlphaFoldDB" id="A0A1G8FEN4"/>
<keyword evidence="3" id="KW-1185">Reference proteome</keyword>
<gene>
    <name evidence="2" type="ORF">SAMN04488136_13018</name>
</gene>
<feature type="region of interest" description="Disordered" evidence="1">
    <location>
        <begin position="54"/>
        <end position="86"/>
    </location>
</feature>